<name>A0AAV2F6Q8_9ROSI</name>
<dbReference type="AlphaFoldDB" id="A0AAV2F6Q8"/>
<dbReference type="InterPro" id="IPR038408">
    <property type="entry name" value="GNK2_sf"/>
</dbReference>
<keyword evidence="5" id="KW-1185">Reference proteome</keyword>
<evidence type="ECO:0000259" key="3">
    <source>
        <dbReference type="PROSITE" id="PS51473"/>
    </source>
</evidence>
<dbReference type="Pfam" id="PF01657">
    <property type="entry name" value="Stress-antifung"/>
    <property type="match status" value="1"/>
</dbReference>
<proteinExistence type="predicted"/>
<protein>
    <recommendedName>
        <fullName evidence="3">Gnk2-homologous domain-containing protein</fullName>
    </recommendedName>
</protein>
<keyword evidence="1" id="KW-0732">Signal</keyword>
<organism evidence="4 5">
    <name type="scientific">Linum trigynum</name>
    <dbReference type="NCBI Taxonomy" id="586398"/>
    <lineage>
        <taxon>Eukaryota</taxon>
        <taxon>Viridiplantae</taxon>
        <taxon>Streptophyta</taxon>
        <taxon>Embryophyta</taxon>
        <taxon>Tracheophyta</taxon>
        <taxon>Spermatophyta</taxon>
        <taxon>Magnoliopsida</taxon>
        <taxon>eudicotyledons</taxon>
        <taxon>Gunneridae</taxon>
        <taxon>Pentapetalae</taxon>
        <taxon>rosids</taxon>
        <taxon>fabids</taxon>
        <taxon>Malpighiales</taxon>
        <taxon>Linaceae</taxon>
        <taxon>Linum</taxon>
    </lineage>
</organism>
<dbReference type="InterPro" id="IPR002902">
    <property type="entry name" value="GNK2"/>
</dbReference>
<dbReference type="Gene3D" id="3.30.430.20">
    <property type="entry name" value="Gnk2 domain, C-X8-C-X2-C motif"/>
    <property type="match status" value="1"/>
</dbReference>
<accession>A0AAV2F6Q8</accession>
<evidence type="ECO:0000256" key="1">
    <source>
        <dbReference type="ARBA" id="ARBA00022729"/>
    </source>
</evidence>
<dbReference type="Proteomes" id="UP001497516">
    <property type="component" value="Chromosome 6"/>
</dbReference>
<evidence type="ECO:0000313" key="4">
    <source>
        <dbReference type="EMBL" id="CAL1393697.1"/>
    </source>
</evidence>
<keyword evidence="2" id="KW-0677">Repeat</keyword>
<gene>
    <name evidence="4" type="ORF">LTRI10_LOCUS34255</name>
</gene>
<sequence length="118" mass="12447">MNFTADAFNFGAYTCVLKTVSSGSNRYLAGRSVLDDLVDITVPESTGHYCATSAAGNSKAYGRATCDPSKLSDCNDCLSYARNFLEDVCEYSIGGHVVVGESVCSMQFDAAPISQCAA</sequence>
<evidence type="ECO:0000313" key="5">
    <source>
        <dbReference type="Proteomes" id="UP001497516"/>
    </source>
</evidence>
<feature type="domain" description="Gnk2-homologous" evidence="3">
    <location>
        <begin position="8"/>
        <end position="113"/>
    </location>
</feature>
<dbReference type="EMBL" id="OZ034819">
    <property type="protein sequence ID" value="CAL1393697.1"/>
    <property type="molecule type" value="Genomic_DNA"/>
</dbReference>
<reference evidence="4 5" key="1">
    <citation type="submission" date="2024-04" db="EMBL/GenBank/DDBJ databases">
        <authorList>
            <person name="Fracassetti M."/>
        </authorList>
    </citation>
    <scope>NUCLEOTIDE SEQUENCE [LARGE SCALE GENOMIC DNA]</scope>
</reference>
<dbReference type="PROSITE" id="PS51473">
    <property type="entry name" value="GNK2"/>
    <property type="match status" value="1"/>
</dbReference>
<evidence type="ECO:0000256" key="2">
    <source>
        <dbReference type="ARBA" id="ARBA00022737"/>
    </source>
</evidence>